<organism evidence="2 3">
    <name type="scientific">Stenomitos frigidus ULC18</name>
    <dbReference type="NCBI Taxonomy" id="2107698"/>
    <lineage>
        <taxon>Bacteria</taxon>
        <taxon>Bacillati</taxon>
        <taxon>Cyanobacteriota</taxon>
        <taxon>Cyanophyceae</taxon>
        <taxon>Leptolyngbyales</taxon>
        <taxon>Leptolyngbyaceae</taxon>
        <taxon>Stenomitos</taxon>
    </lineage>
</organism>
<gene>
    <name evidence="2" type="ORF">C7B82_28220</name>
</gene>
<protein>
    <recommendedName>
        <fullName evidence="4">Catalase</fullName>
    </recommendedName>
</protein>
<reference evidence="2 3" key="2">
    <citation type="submission" date="2018-03" db="EMBL/GenBank/DDBJ databases">
        <title>The ancient ancestry and fast evolution of plastids.</title>
        <authorList>
            <person name="Moore K.R."/>
            <person name="Magnabosco C."/>
            <person name="Momper L."/>
            <person name="Gold D.A."/>
            <person name="Bosak T."/>
            <person name="Fournier G.P."/>
        </authorList>
    </citation>
    <scope>NUCLEOTIDE SEQUENCE [LARGE SCALE GENOMIC DNA]</scope>
    <source>
        <strain evidence="2 3">ULC18</strain>
    </source>
</reference>
<feature type="compositionally biased region" description="Polar residues" evidence="1">
    <location>
        <begin position="1"/>
        <end position="12"/>
    </location>
</feature>
<evidence type="ECO:0008006" key="4">
    <source>
        <dbReference type="Google" id="ProtNLM"/>
    </source>
</evidence>
<sequence>MQSFEKITQPKSGDQENDSLPTDYPSWKADEKQSFLWHQRILLSQYERFPALKKIDVIGLFLTVLNKKMDCLADEAPRHWKKAIHAHASVAEIRFVPAAETPFTGLFRGADYGLLRLSLTGNPADRGFAPGLAVKFFLDGQPSANFSALVSLDGQGKNYNFFANEFSNIVPVVNRLGPKLINLIFRRASHFPTKLDLQNLGVVRQDGQVETTPHYPLRLFLVPNDNVQFAETPPHDFRTDLATIAPGTSLFSVYGVDPANVSDDRVDQLEDRQNAQLMGSIETTSAFVASDYGDRRLFFRHQRFRNQ</sequence>
<feature type="region of interest" description="Disordered" evidence="1">
    <location>
        <begin position="1"/>
        <end position="24"/>
    </location>
</feature>
<evidence type="ECO:0000313" key="3">
    <source>
        <dbReference type="Proteomes" id="UP000239576"/>
    </source>
</evidence>
<dbReference type="EMBL" id="PVWK01000153">
    <property type="protein sequence ID" value="PSB24113.1"/>
    <property type="molecule type" value="Genomic_DNA"/>
</dbReference>
<dbReference type="AlphaFoldDB" id="A0A2T1DUD1"/>
<name>A0A2T1DUD1_9CYAN</name>
<evidence type="ECO:0000313" key="2">
    <source>
        <dbReference type="EMBL" id="PSB24113.1"/>
    </source>
</evidence>
<dbReference type="RefSeq" id="WP_106260365.1">
    <property type="nucleotide sequence ID" value="NZ_CAWNSW010000052.1"/>
</dbReference>
<dbReference type="Proteomes" id="UP000239576">
    <property type="component" value="Unassembled WGS sequence"/>
</dbReference>
<evidence type="ECO:0000256" key="1">
    <source>
        <dbReference type="SAM" id="MobiDB-lite"/>
    </source>
</evidence>
<keyword evidence="3" id="KW-1185">Reference proteome</keyword>
<reference evidence="3" key="1">
    <citation type="submission" date="2018-02" db="EMBL/GenBank/DDBJ databases">
        <authorList>
            <person name="Moore K."/>
            <person name="Momper L."/>
        </authorList>
    </citation>
    <scope>NUCLEOTIDE SEQUENCE [LARGE SCALE GENOMIC DNA]</scope>
    <source>
        <strain evidence="3">ULC18</strain>
    </source>
</reference>
<proteinExistence type="predicted"/>
<accession>A0A2T1DUD1</accession>
<comment type="caution">
    <text evidence="2">The sequence shown here is derived from an EMBL/GenBank/DDBJ whole genome shotgun (WGS) entry which is preliminary data.</text>
</comment>
<dbReference type="OrthoDB" id="479050at2"/>